<keyword evidence="1" id="KW-0812">Transmembrane</keyword>
<evidence type="ECO:0000313" key="2">
    <source>
        <dbReference type="EMBL" id="TLX70156.1"/>
    </source>
</evidence>
<proteinExistence type="predicted"/>
<dbReference type="AlphaFoldDB" id="A0A5R9QMP3"/>
<comment type="caution">
    <text evidence="2">The sequence shown here is derived from an EMBL/GenBank/DDBJ whole genome shotgun (WGS) entry which is preliminary data.</text>
</comment>
<accession>A0A5R9QMP3</accession>
<dbReference type="RefSeq" id="WP_138526728.1">
    <property type="nucleotide sequence ID" value="NZ_JAOCBK010000004.1"/>
</dbReference>
<keyword evidence="1" id="KW-0472">Membrane</keyword>
<evidence type="ECO:0000313" key="3">
    <source>
        <dbReference type="Proteomes" id="UP000306635"/>
    </source>
</evidence>
<dbReference type="Proteomes" id="UP000306635">
    <property type="component" value="Unassembled WGS sequence"/>
</dbReference>
<keyword evidence="1" id="KW-1133">Transmembrane helix</keyword>
<protein>
    <submittedName>
        <fullName evidence="2">Uncharacterized protein</fullName>
    </submittedName>
</protein>
<dbReference type="EMBL" id="SWDV01000057">
    <property type="protein sequence ID" value="TLX70156.1"/>
    <property type="molecule type" value="Genomic_DNA"/>
</dbReference>
<feature type="transmembrane region" description="Helical" evidence="1">
    <location>
        <begin position="76"/>
        <end position="100"/>
    </location>
</feature>
<organism evidence="2 3">
    <name type="scientific">Pseudomonas nicosulfuronedens</name>
    <dbReference type="NCBI Taxonomy" id="2571105"/>
    <lineage>
        <taxon>Bacteria</taxon>
        <taxon>Pseudomonadati</taxon>
        <taxon>Pseudomonadota</taxon>
        <taxon>Gammaproteobacteria</taxon>
        <taxon>Pseudomonadales</taxon>
        <taxon>Pseudomonadaceae</taxon>
        <taxon>Pseudomonas</taxon>
    </lineage>
</organism>
<sequence length="114" mass="12605">MTLLILALALFVPPLLLFWRAPSFTWPMRYLLAVIPAACTGIGWQLGFWGYTYTNCQGGAKNLHDCLAGGVDITAWVGYGLLLMIPFLFLGVPLSLWFLLDTAAKHLGQSRSPY</sequence>
<name>A0A5R9QMP3_9PSED</name>
<dbReference type="OrthoDB" id="6879880at2"/>
<reference evidence="2 3" key="1">
    <citation type="submission" date="2019-04" db="EMBL/GenBank/DDBJ databases">
        <authorList>
            <person name="Li M."/>
        </authorList>
    </citation>
    <scope>NUCLEOTIDE SEQUENCE [LARGE SCALE GENOMIC DNA]</scope>
    <source>
        <strain evidence="2 3">LAM1902</strain>
    </source>
</reference>
<gene>
    <name evidence="2" type="ORF">FAS41_28925</name>
</gene>
<evidence type="ECO:0000256" key="1">
    <source>
        <dbReference type="SAM" id="Phobius"/>
    </source>
</evidence>
<keyword evidence="3" id="KW-1185">Reference proteome</keyword>